<dbReference type="AlphaFoldDB" id="A0A158AJ28"/>
<dbReference type="RefSeq" id="WP_062604052.1">
    <property type="nucleotide sequence ID" value="NZ_FCOX02000006.1"/>
</dbReference>
<comment type="caution">
    <text evidence="1">The sequence shown here is derived from an EMBL/GenBank/DDBJ whole genome shotgun (WGS) entry which is preliminary data.</text>
</comment>
<evidence type="ECO:0000313" key="1">
    <source>
        <dbReference type="EMBL" id="SAK57626.1"/>
    </source>
</evidence>
<name>A0A158AJ28_9BURK</name>
<reference evidence="1" key="1">
    <citation type="submission" date="2016-01" db="EMBL/GenBank/DDBJ databases">
        <authorList>
            <person name="Peeters C."/>
        </authorList>
    </citation>
    <scope>NUCLEOTIDE SEQUENCE</scope>
    <source>
        <strain evidence="1">LMG 29321</strain>
    </source>
</reference>
<evidence type="ECO:0000313" key="2">
    <source>
        <dbReference type="Proteomes" id="UP000071859"/>
    </source>
</evidence>
<dbReference type="InterPro" id="IPR021734">
    <property type="entry name" value="DUF3303"/>
</dbReference>
<organism evidence="1 2">
    <name type="scientific">Caballeronia calidae</name>
    <dbReference type="NCBI Taxonomy" id="1777139"/>
    <lineage>
        <taxon>Bacteria</taxon>
        <taxon>Pseudomonadati</taxon>
        <taxon>Pseudomonadota</taxon>
        <taxon>Betaproteobacteria</taxon>
        <taxon>Burkholderiales</taxon>
        <taxon>Burkholderiaceae</taxon>
        <taxon>Caballeronia</taxon>
    </lineage>
</organism>
<proteinExistence type="predicted"/>
<evidence type="ECO:0008006" key="3">
    <source>
        <dbReference type="Google" id="ProtNLM"/>
    </source>
</evidence>
<protein>
    <recommendedName>
        <fullName evidence="3">DUF3303 domain-containing protein</fullName>
    </recommendedName>
</protein>
<gene>
    <name evidence="1" type="ORF">AWB78_01663</name>
</gene>
<dbReference type="EMBL" id="FCOX02000006">
    <property type="protein sequence ID" value="SAK57626.1"/>
    <property type="molecule type" value="Genomic_DNA"/>
</dbReference>
<keyword evidence="2" id="KW-1185">Reference proteome</keyword>
<dbReference type="Proteomes" id="UP000071859">
    <property type="component" value="Unassembled WGS sequence"/>
</dbReference>
<dbReference type="Pfam" id="PF11746">
    <property type="entry name" value="DUF3303"/>
    <property type="match status" value="1"/>
</dbReference>
<accession>A0A158AJ28</accession>
<sequence>MLFIVNWTAQPDVERQAAERFLQTRGAPPDGIHLLGRWHAIGSIWGIAVCECNDLAPLAQWAHEWADLFMFDIKPALDDLQVGQMLAEHAARQT</sequence>
<dbReference type="OrthoDB" id="9801877at2"/>